<evidence type="ECO:0008006" key="4">
    <source>
        <dbReference type="Google" id="ProtNLM"/>
    </source>
</evidence>
<evidence type="ECO:0000313" key="3">
    <source>
        <dbReference type="Proteomes" id="UP000660668"/>
    </source>
</evidence>
<dbReference type="RefSeq" id="WP_194698247.1">
    <property type="nucleotide sequence ID" value="NZ_JADKPO010000039.1"/>
</dbReference>
<keyword evidence="3" id="KW-1185">Reference proteome</keyword>
<sequence>MAHRWDPRCTRPTGLVKPSPLDPDGEIGPTRDQAAGPLWRQTSWGLYVPSDVDGSVVEQRIVEQAGRIRGYGAVTGWSALRWHGATFFDGTADGGRTELPVSLVVHSKLRPDPRSTYTEEQVSCFEWSWVGGLPVTTVQRALFDEVRRIDSVREKACAISMAAAARLISTQLFATYVAHRGPWTGIQGARDAVRLAVDDCRSPQEFRMLMVWLLDADLPMPLLNREVFDLDGNLIGIPDLLDVEAGCAGEYQGEDHKDGQRHREDVEREERFRDHGLELFEVVGGDLRQRQKVVERMHKARSRSKFLPPESRAWTLEPPPWRPRPESVHEYLVRKGLADQLWRS</sequence>
<dbReference type="AlphaFoldDB" id="A0A930VQR2"/>
<accession>A0A930VQR2</accession>
<evidence type="ECO:0000256" key="1">
    <source>
        <dbReference type="SAM" id="MobiDB-lite"/>
    </source>
</evidence>
<proteinExistence type="predicted"/>
<feature type="region of interest" description="Disordered" evidence="1">
    <location>
        <begin position="1"/>
        <end position="32"/>
    </location>
</feature>
<name>A0A930VQR2_9ACTN</name>
<organism evidence="2 3">
    <name type="scientific">Nocardioides agariphilus</name>
    <dbReference type="NCBI Taxonomy" id="433664"/>
    <lineage>
        <taxon>Bacteria</taxon>
        <taxon>Bacillati</taxon>
        <taxon>Actinomycetota</taxon>
        <taxon>Actinomycetes</taxon>
        <taxon>Propionibacteriales</taxon>
        <taxon>Nocardioidaceae</taxon>
        <taxon>Nocardioides</taxon>
    </lineage>
</organism>
<reference evidence="2" key="1">
    <citation type="submission" date="2020-11" db="EMBL/GenBank/DDBJ databases">
        <title>Nocardioides cynanchi sp. nov., isolated from soil of rhizosphere of Cynanchum wilfordii.</title>
        <authorList>
            <person name="Lee J.-S."/>
            <person name="Suh M.K."/>
            <person name="Kim J.-S."/>
        </authorList>
    </citation>
    <scope>NUCLEOTIDE SEQUENCE</scope>
    <source>
        <strain evidence="2">KCTC 19276</strain>
    </source>
</reference>
<dbReference type="EMBL" id="JADKPO010000039">
    <property type="protein sequence ID" value="MBF4770101.1"/>
    <property type="molecule type" value="Genomic_DNA"/>
</dbReference>
<protein>
    <recommendedName>
        <fullName evidence="4">AbiEi antitoxin C-terminal domain-containing protein</fullName>
    </recommendedName>
</protein>
<evidence type="ECO:0000313" key="2">
    <source>
        <dbReference type="EMBL" id="MBF4770101.1"/>
    </source>
</evidence>
<comment type="caution">
    <text evidence="2">The sequence shown here is derived from an EMBL/GenBank/DDBJ whole genome shotgun (WGS) entry which is preliminary data.</text>
</comment>
<gene>
    <name evidence="2" type="ORF">ISU10_20195</name>
</gene>
<dbReference type="Proteomes" id="UP000660668">
    <property type="component" value="Unassembled WGS sequence"/>
</dbReference>